<dbReference type="NCBIfam" id="TIGR01091">
    <property type="entry name" value="upp"/>
    <property type="match status" value="1"/>
</dbReference>
<feature type="binding site" evidence="17">
    <location>
        <position position="360"/>
    </location>
    <ligand>
        <name>5-phospho-alpha-D-ribose 1-diphosphate</name>
        <dbReference type="ChEBI" id="CHEBI:58017"/>
    </ligand>
</feature>
<evidence type="ECO:0000256" key="8">
    <source>
        <dbReference type="ARBA" id="ARBA00022741"/>
    </source>
</evidence>
<dbReference type="InterPro" id="IPR034332">
    <property type="entry name" value="Upp_B"/>
</dbReference>
<dbReference type="SUPFAM" id="SSF89623">
    <property type="entry name" value="Ribose/Galactose isomerase RpiB/AlsB"/>
    <property type="match status" value="1"/>
</dbReference>
<feature type="binding site" evidence="17">
    <location>
        <position position="264"/>
    </location>
    <ligand>
        <name>5-phospho-alpha-D-ribose 1-diphosphate</name>
        <dbReference type="ChEBI" id="CHEBI:58017"/>
    </ligand>
</feature>
<dbReference type="GO" id="GO:0005737">
    <property type="term" value="C:cytoplasm"/>
    <property type="evidence" value="ECO:0007669"/>
    <property type="project" value="UniProtKB-ARBA"/>
</dbReference>
<dbReference type="GO" id="GO:0016861">
    <property type="term" value="F:intramolecular oxidoreductase activity, interconverting aldoses and ketoses"/>
    <property type="evidence" value="ECO:0007669"/>
    <property type="project" value="UniProtKB-ARBA"/>
</dbReference>
<evidence type="ECO:0000256" key="6">
    <source>
        <dbReference type="ARBA" id="ARBA00022676"/>
    </source>
</evidence>
<dbReference type="AlphaFoldDB" id="A0A9Q7EWW3"/>
<keyword evidence="11" id="KW-0413">Isomerase</keyword>
<dbReference type="InterPro" id="IPR000836">
    <property type="entry name" value="PRTase_dom"/>
</dbReference>
<comment type="similarity">
    <text evidence="3 17">Belongs to the UPRTase family.</text>
</comment>
<dbReference type="EC" id="2.4.2.9" evidence="4 17"/>
<dbReference type="GO" id="GO:0044206">
    <property type="term" value="P:UMP salvage"/>
    <property type="evidence" value="ECO:0007669"/>
    <property type="project" value="UniProtKB-UniRule"/>
</dbReference>
<evidence type="ECO:0000256" key="16">
    <source>
        <dbReference type="ARBA" id="ARBA00079807"/>
    </source>
</evidence>
<dbReference type="Pfam" id="PF02502">
    <property type="entry name" value="LacAB_rpiB"/>
    <property type="match status" value="1"/>
</dbReference>
<dbReference type="InterPro" id="IPR003500">
    <property type="entry name" value="RpiB_LacA_LacB"/>
</dbReference>
<keyword evidence="9 17" id="KW-0460">Magnesium</keyword>
<keyword evidence="5 17" id="KW-0021">Allosteric enzyme</keyword>
<evidence type="ECO:0000256" key="15">
    <source>
        <dbReference type="ARBA" id="ARBA00072146"/>
    </source>
</evidence>
<keyword evidence="10 17" id="KW-0342">GTP-binding</keyword>
<keyword evidence="6 17" id="KW-0328">Glycosyltransferase</keyword>
<comment type="function">
    <text evidence="14 17">Catalyzes the conversion of uracil and 5-phospho-alpha-D-ribose 1-diphosphate (PRPP) to UMP and diphosphate.</text>
</comment>
<feature type="binding site" evidence="17">
    <location>
        <begin position="359"/>
        <end position="361"/>
    </location>
    <ligand>
        <name>uracil</name>
        <dbReference type="ChEBI" id="CHEBI:17568"/>
    </ligand>
</feature>
<dbReference type="EMBL" id="CP072943">
    <property type="protein sequence ID" value="QTX33593.1"/>
    <property type="molecule type" value="Genomic_DNA"/>
</dbReference>
<dbReference type="InterPro" id="IPR036569">
    <property type="entry name" value="RpiB_LacA_LacB_sf"/>
</dbReference>
<accession>A0A9Q7EWW3</accession>
<organism evidence="19 20">
    <name type="scientific">Aminithiophilus ramosus</name>
    <dbReference type="NCBI Taxonomy" id="3029084"/>
    <lineage>
        <taxon>Bacteria</taxon>
        <taxon>Thermotogati</taxon>
        <taxon>Synergistota</taxon>
        <taxon>Synergistia</taxon>
        <taxon>Synergistales</taxon>
        <taxon>Aminithiophilaceae</taxon>
        <taxon>Aminithiophilus</taxon>
    </lineage>
</organism>
<dbReference type="InterPro" id="IPR051812">
    <property type="entry name" value="SPI_LacAB/RpiB"/>
</dbReference>
<dbReference type="InterPro" id="IPR004785">
    <property type="entry name" value="RpiB"/>
</dbReference>
<dbReference type="RefSeq" id="WP_274374877.1">
    <property type="nucleotide sequence ID" value="NZ_CP072943.1"/>
</dbReference>
<evidence type="ECO:0000256" key="3">
    <source>
        <dbReference type="ARBA" id="ARBA00009516"/>
    </source>
</evidence>
<dbReference type="PANTHER" id="PTHR43732">
    <property type="entry name" value="RIBOSE 5-PHOSPHATE ISOMERASE-RELATED"/>
    <property type="match status" value="1"/>
</dbReference>
<evidence type="ECO:0000256" key="10">
    <source>
        <dbReference type="ARBA" id="ARBA00023134"/>
    </source>
</evidence>
<dbReference type="Gene3D" id="3.40.1400.10">
    <property type="entry name" value="Sugar-phosphate isomerase, RpiB/LacA/LacB"/>
    <property type="match status" value="1"/>
</dbReference>
<dbReference type="KEGG" id="aram:KAR29_07020"/>
<feature type="binding site" evidence="17">
    <location>
        <position position="354"/>
    </location>
    <ligand>
        <name>uracil</name>
        <dbReference type="ChEBI" id="CHEBI:17568"/>
    </ligand>
</feature>
<evidence type="ECO:0000256" key="5">
    <source>
        <dbReference type="ARBA" id="ARBA00022533"/>
    </source>
</evidence>
<dbReference type="GO" id="GO:0004845">
    <property type="term" value="F:uracil phosphoribosyltransferase activity"/>
    <property type="evidence" value="ECO:0007669"/>
    <property type="project" value="UniProtKB-UniRule"/>
</dbReference>
<evidence type="ECO:0000256" key="12">
    <source>
        <dbReference type="ARBA" id="ARBA00031082"/>
    </source>
</evidence>
<evidence type="ECO:0000256" key="9">
    <source>
        <dbReference type="ARBA" id="ARBA00022842"/>
    </source>
</evidence>
<evidence type="ECO:0000256" key="14">
    <source>
        <dbReference type="ARBA" id="ARBA00056901"/>
    </source>
</evidence>
<dbReference type="Proteomes" id="UP000671879">
    <property type="component" value="Chromosome"/>
</dbReference>
<protein>
    <recommendedName>
        <fullName evidence="15 17">Uracil phosphoribosyltransferase</fullName>
        <ecNumber evidence="4 17">2.4.2.9</ecNumber>
    </recommendedName>
    <alternativeName>
        <fullName evidence="12 17">UMP pyrophosphorylase</fullName>
    </alternativeName>
    <alternativeName>
        <fullName evidence="16 17">UPRTase</fullName>
    </alternativeName>
</protein>
<dbReference type="NCBIfam" id="NF001097">
    <property type="entry name" value="PRK00129.1"/>
    <property type="match status" value="1"/>
</dbReference>
<keyword evidence="20" id="KW-1185">Reference proteome</keyword>
<feature type="domain" description="Phosphoribosyltransferase" evidence="18">
    <location>
        <begin position="167"/>
        <end position="368"/>
    </location>
</feature>
<name>A0A9Q7EWW3_9BACT</name>
<dbReference type="NCBIfam" id="TIGR00689">
    <property type="entry name" value="rpiB_lacA_lacB"/>
    <property type="match status" value="1"/>
</dbReference>
<evidence type="ECO:0000256" key="1">
    <source>
        <dbReference type="ARBA" id="ARBA00005180"/>
    </source>
</evidence>
<dbReference type="Pfam" id="PF14681">
    <property type="entry name" value="UPRTase"/>
    <property type="match status" value="1"/>
</dbReference>
<evidence type="ECO:0000256" key="4">
    <source>
        <dbReference type="ARBA" id="ARBA00011894"/>
    </source>
</evidence>
<keyword evidence="8 17" id="KW-0547">Nucleotide-binding</keyword>
<dbReference type="InterPro" id="IPR029057">
    <property type="entry name" value="PRTase-like"/>
</dbReference>
<dbReference type="GO" id="GO:0005525">
    <property type="term" value="F:GTP binding"/>
    <property type="evidence" value="ECO:0007669"/>
    <property type="project" value="UniProtKB-KW"/>
</dbReference>
<evidence type="ECO:0000259" key="18">
    <source>
        <dbReference type="Pfam" id="PF14681"/>
    </source>
</evidence>
<comment type="similarity">
    <text evidence="2">Belongs to the LacAB/RpiB family.</text>
</comment>
<dbReference type="GO" id="GO:0005975">
    <property type="term" value="P:carbohydrate metabolic process"/>
    <property type="evidence" value="ECO:0007669"/>
    <property type="project" value="InterPro"/>
</dbReference>
<evidence type="ECO:0000256" key="7">
    <source>
        <dbReference type="ARBA" id="ARBA00022679"/>
    </source>
</evidence>
<dbReference type="PANTHER" id="PTHR43732:SF1">
    <property type="entry name" value="RIBOSE 5-PHOSPHATE ISOMERASE"/>
    <property type="match status" value="1"/>
</dbReference>
<feature type="binding site" evidence="17">
    <location>
        <begin position="291"/>
        <end position="299"/>
    </location>
    <ligand>
        <name>5-phospho-alpha-D-ribose 1-diphosphate</name>
        <dbReference type="ChEBI" id="CHEBI:58017"/>
    </ligand>
</feature>
<gene>
    <name evidence="17 19" type="primary">upp</name>
    <name evidence="19" type="ORF">KAR29_07020</name>
</gene>
<proteinExistence type="inferred from homology"/>
<evidence type="ECO:0000256" key="13">
    <source>
        <dbReference type="ARBA" id="ARBA00052919"/>
    </source>
</evidence>
<evidence type="ECO:0000256" key="2">
    <source>
        <dbReference type="ARBA" id="ARBA00008754"/>
    </source>
</evidence>
<keyword evidence="7 17" id="KW-0808">Transferase</keyword>
<dbReference type="SUPFAM" id="SSF53271">
    <property type="entry name" value="PRTase-like"/>
    <property type="match status" value="1"/>
</dbReference>
<dbReference type="FunFam" id="3.40.50.2020:FF:000003">
    <property type="entry name" value="Uracil phosphoribosyltransferase"/>
    <property type="match status" value="1"/>
</dbReference>
<comment type="activity regulation">
    <text evidence="17">Allosterically activated by GTP.</text>
</comment>
<dbReference type="NCBIfam" id="NF004051">
    <property type="entry name" value="PRK05571.1"/>
    <property type="match status" value="1"/>
</dbReference>
<dbReference type="CDD" id="cd06223">
    <property type="entry name" value="PRTases_typeI"/>
    <property type="match status" value="1"/>
</dbReference>
<dbReference type="GO" id="GO:0006223">
    <property type="term" value="P:uracil salvage"/>
    <property type="evidence" value="ECO:0007669"/>
    <property type="project" value="InterPro"/>
</dbReference>
<dbReference type="HAMAP" id="MF_01218_B">
    <property type="entry name" value="Upp_B"/>
    <property type="match status" value="1"/>
</dbReference>
<dbReference type="GO" id="GO:0000287">
    <property type="term" value="F:magnesium ion binding"/>
    <property type="evidence" value="ECO:0007669"/>
    <property type="project" value="UniProtKB-UniRule"/>
</dbReference>
<dbReference type="Gene3D" id="3.40.50.2020">
    <property type="match status" value="1"/>
</dbReference>
<dbReference type="NCBIfam" id="TIGR01120">
    <property type="entry name" value="rpiB"/>
    <property type="match status" value="1"/>
</dbReference>
<evidence type="ECO:0000313" key="20">
    <source>
        <dbReference type="Proteomes" id="UP000671879"/>
    </source>
</evidence>
<comment type="cofactor">
    <cofactor evidence="17">
        <name>Mg(2+)</name>
        <dbReference type="ChEBI" id="CHEBI:18420"/>
    </cofactor>
    <text evidence="17">Binds 1 Mg(2+) ion per subunit. The magnesium is bound as Mg-PRPP.</text>
</comment>
<comment type="pathway">
    <text evidence="1 17">Pyrimidine metabolism; UMP biosynthesis via salvage pathway; UMP from uracil: step 1/1.</text>
</comment>
<comment type="catalytic activity">
    <reaction evidence="13 17">
        <text>UMP + diphosphate = 5-phospho-alpha-D-ribose 1-diphosphate + uracil</text>
        <dbReference type="Rhea" id="RHEA:13017"/>
        <dbReference type="ChEBI" id="CHEBI:17568"/>
        <dbReference type="ChEBI" id="CHEBI:33019"/>
        <dbReference type="ChEBI" id="CHEBI:57865"/>
        <dbReference type="ChEBI" id="CHEBI:58017"/>
        <dbReference type="EC" id="2.4.2.9"/>
    </reaction>
</comment>
<sequence length="369" mass="40211">MHVAIGSDHAGYALKVNLMAFLKERGETYSDFGAHSEDVSIDYPDVAWAVAESVASKKVERGILICGSGVGMSIAANKRSGVYAVLGNDLYTAKMSRLHNDTNVLALGGRLLGPTLAREIVSLWLDTPYEGGRHDQRLDKIKDKEFSKGERDTSCETNTNNGKLILVDHPLVQHKVSIIRDKNTSVKEFRELVQEIAGLMAYETTRTLALEPIDVETPITRTVGKTLQGKKLAVVPVLRAGLGMVEGILRLIPNAKVGHVGLYRDPETLEPVEYYCKLPNDIQERDIFILDPMLATGGSAVAAIDLVKRQGGKKISLVNLIAAPEGVRRVHASHPEIDIYVAALDEKLNDHGYIVPGLGDAGDRLFGTK</sequence>
<evidence type="ECO:0000256" key="11">
    <source>
        <dbReference type="ARBA" id="ARBA00023235"/>
    </source>
</evidence>
<feature type="binding site" evidence="17">
    <location>
        <position position="239"/>
    </location>
    <ligand>
        <name>5-phospho-alpha-D-ribose 1-diphosphate</name>
        <dbReference type="ChEBI" id="CHEBI:58017"/>
    </ligand>
</feature>
<evidence type="ECO:0000313" key="19">
    <source>
        <dbReference type="EMBL" id="QTX33593.1"/>
    </source>
</evidence>
<dbReference type="InterPro" id="IPR005765">
    <property type="entry name" value="UPRT"/>
</dbReference>
<evidence type="ECO:0000256" key="17">
    <source>
        <dbReference type="HAMAP-Rule" id="MF_01218"/>
    </source>
</evidence>
<reference evidence="20" key="1">
    <citation type="submission" date="2021-04" db="EMBL/GenBank/DDBJ databases">
        <title>A novel Synergistetes isolate from a pyrite-forming mixed culture.</title>
        <authorList>
            <person name="Bunk B."/>
            <person name="Sproer C."/>
            <person name="Spring S."/>
            <person name="Pester M."/>
        </authorList>
    </citation>
    <scope>NUCLEOTIDE SEQUENCE [LARGE SCALE GENOMIC DNA]</scope>
    <source>
        <strain evidence="20">J.5.4.2-T.3.5.2</strain>
    </source>
</reference>